<dbReference type="PANTHER" id="PTHR47055:SF3">
    <property type="entry name" value="PHORBOL-ESTER_DAG-TYPE DOMAIN-CONTAINING PROTEIN"/>
    <property type="match status" value="1"/>
</dbReference>
<reference evidence="2 3" key="1">
    <citation type="submission" date="2015-01" db="EMBL/GenBank/DDBJ databases">
        <title>Evolution of Trichinella species and genotypes.</title>
        <authorList>
            <person name="Korhonen P.K."/>
            <person name="Edoardo P."/>
            <person name="Giuseppe L.R."/>
            <person name="Gasser R.B."/>
        </authorList>
    </citation>
    <scope>NUCLEOTIDE SEQUENCE [LARGE SCALE GENOMIC DNA]</scope>
    <source>
        <strain evidence="2">ISS13</strain>
    </source>
</reference>
<feature type="domain" description="PiggyBac transposable element-derived protein" evidence="1">
    <location>
        <begin position="11"/>
        <end position="140"/>
    </location>
</feature>
<evidence type="ECO:0000313" key="3">
    <source>
        <dbReference type="Proteomes" id="UP000054632"/>
    </source>
</evidence>
<dbReference type="InterPro" id="IPR052638">
    <property type="entry name" value="PiggyBac_TE-derived"/>
</dbReference>
<evidence type="ECO:0000259" key="1">
    <source>
        <dbReference type="Pfam" id="PF13843"/>
    </source>
</evidence>
<evidence type="ECO:0000313" key="2">
    <source>
        <dbReference type="EMBL" id="KRY69531.1"/>
    </source>
</evidence>
<accession>A0A0V1E6Z0</accession>
<name>A0A0V1E6Z0_TRIPS</name>
<dbReference type="PANTHER" id="PTHR47055">
    <property type="entry name" value="DDE_TNP_1_7 DOMAIN-CONTAINING PROTEIN"/>
    <property type="match status" value="1"/>
</dbReference>
<dbReference type="AlphaFoldDB" id="A0A0V1E6Z0"/>
<dbReference type="GO" id="GO:0043565">
    <property type="term" value="F:sequence-specific DNA binding"/>
    <property type="evidence" value="ECO:0007669"/>
    <property type="project" value="TreeGrafter"/>
</dbReference>
<dbReference type="EMBL" id="JYDR01000089">
    <property type="protein sequence ID" value="KRY69531.1"/>
    <property type="molecule type" value="Genomic_DNA"/>
</dbReference>
<dbReference type="Proteomes" id="UP000054632">
    <property type="component" value="Unassembled WGS sequence"/>
</dbReference>
<comment type="caution">
    <text evidence="2">The sequence shown here is derived from an EMBL/GenBank/DDBJ whole genome shotgun (WGS) entry which is preliminary data.</text>
</comment>
<dbReference type="Pfam" id="PF13843">
    <property type="entry name" value="DDE_Tnp_1_7"/>
    <property type="match status" value="1"/>
</dbReference>
<gene>
    <name evidence="2" type="primary">PGBD3</name>
    <name evidence="2" type="ORF">T4A_12965</name>
</gene>
<proteinExistence type="predicted"/>
<sequence>MSNTTGQRSRIWGVPLVYNTMSRNCFVELKKYIHFSDNQKLTKGDKMSKVTPLHDMLNKLLAQFGVFHSLLSVDEAMVPYFSRHSAKMFIQGKSICFSYKIWMLCGNDGYSYHISIICQGKDEHASKELLGTRVVIKMVDFISVNSVI</sequence>
<organism evidence="2 3">
    <name type="scientific">Trichinella pseudospiralis</name>
    <name type="common">Parasitic roundworm</name>
    <dbReference type="NCBI Taxonomy" id="6337"/>
    <lineage>
        <taxon>Eukaryota</taxon>
        <taxon>Metazoa</taxon>
        <taxon>Ecdysozoa</taxon>
        <taxon>Nematoda</taxon>
        <taxon>Enoplea</taxon>
        <taxon>Dorylaimia</taxon>
        <taxon>Trichinellida</taxon>
        <taxon>Trichinellidae</taxon>
        <taxon>Trichinella</taxon>
    </lineage>
</organism>
<protein>
    <submittedName>
        <fullName evidence="2">PiggyBac transposable element-derived protein 3</fullName>
    </submittedName>
</protein>
<dbReference type="InterPro" id="IPR029526">
    <property type="entry name" value="PGBD"/>
</dbReference>